<dbReference type="SMART" id="SM00567">
    <property type="entry name" value="EZ_HEAT"/>
    <property type="match status" value="6"/>
</dbReference>
<protein>
    <recommendedName>
        <fullName evidence="1">NACHT domain-containing protein</fullName>
    </recommendedName>
</protein>
<sequence length="1494" mass="168013">MSGEPPKPPRTREGFRIGVICALYLEAGMVEMVFDKIWRKKDGVVFGKLPTDQNTYTVGLIAGHNVVLAYCHDLGANAASQVADSLKHSFPKIEIVFIVGICGAVPTYSRHGRTEDIMLGDCIFSTGVVQFDLGENGPKGLRKADGLDALGKANIHIRGLMNKLQTPMNRRDLTDDLQIHLQAIQSIDTESTSYPGAQHDRLYNSEYVHIHHQPNQSCEMCEPKLGICRLSCRDLGCDDQYLEHRARSPSGSPRIHVGYFGSSNSVLKNGKERDSLARTDNIIAFEMEGSGVWEVRSTVIIKAACDYADSHINKAWQSYAAAVAAAGLKAFLQDLELPDTRIKQDVNRADAAIRDYYLSSGRLKIERLSKELLDLDECYINLALVNQAYTKEQKQSLFSLESRLKLEASDVGRKIALHELFINRKLPNGSILHPRRIFIEGRAGIGKTTLCKKIVHEFLNHRLENDKLFDRLLWLPLRSLKSKPVKYQWQSLFEDAFTLQVEDSGELAKVMSKQFYNKEFLRRTLFLFDGLDEVSHKWIRGDPMYEFLSTIICDIPNIILTSRPRSDGFNIGKFDLELETLGFTPNQVNIYLENCVKDQQTVANMKKLITQKPLLQGLLRIPIQLDAFCCIWPDRVTSDTDYEKLASMSVTDDLSTMTNLYQSITSKLYIKDVERLEKTNLARKLIDTRIRELLRRELLLLEELAFQGLVNSIITFTPEHRDLVESYLLDSDHPEDYNSFDLERLSFLRTSDIKQDKSKSNYHFLHLTFQEFFAAKHFVRHWRYNTDLTCLSLEYTINDNREIMSPHRFLQTHKYSPELNIFWRFVTGLVQTRPERQKVSDGQKLLNTGKTILDLFHELNGQPRDLLGAAHHRLMMYCLSEVMLNSTREIQDMRAREEDLLRQCTITESKLKPGIALGKEAEFPENVLCYFLQNKDDLSYWAILKVLESRLPLSIKTLCAVSNYMSDGFEIKTRLLAIKVIFKNSRPDSQKLTARAASSFSKMLSNGDANVRRSVIQSLAGLSSLPGEVVDILITALKNQDGLSQRDIAQILKKQSHLSAKAINALTVALKDEKPKVRRFAMEVLGRQPFLPVKSTSAIITVLKNDSDDVRGDAADALRGQSSIEVISALITALKDEKDEVKARAVYALAGKSSIEAISALITILKGESTIRQETVYALSEQPYLHSEIINALVPVVIKDRDVTVRSLAITALGKQPFLPEEATSALITVILEDEDGYMRGSAIEALTGQSSAEISTAMIAGLVKDEDSYVRACVVRALKRQSLLSAEVVGTLITAVTEDERPGVRTEAIKALAEQPALSEEAVMALIAAVHEDKDHDVRSSAVEALGGQSSTEVVDTLITALKDEQLNVQVAAVIALQRQSSLSREIISTLIAMLERQSYLAVETDHVLAILSHHNLFYTTIPSSEDRVWQQLWLYWVGASPYKSICCYEFEGHLYAWLDAALYRICSDPSRTQELLGAVSSNEAQQLQVFGA</sequence>
<accession>A0A8H3EYY7</accession>
<dbReference type="Gene3D" id="3.40.50.300">
    <property type="entry name" value="P-loop containing nucleotide triphosphate hydrolases"/>
    <property type="match status" value="1"/>
</dbReference>
<gene>
    <name evidence="2" type="ORF">GOMPHAMPRED_000656</name>
</gene>
<dbReference type="Gene3D" id="1.25.10.10">
    <property type="entry name" value="Leucine-rich Repeat Variant"/>
    <property type="match status" value="3"/>
</dbReference>
<dbReference type="InterPro" id="IPR007111">
    <property type="entry name" value="NACHT_NTPase"/>
</dbReference>
<dbReference type="InterPro" id="IPR027417">
    <property type="entry name" value="P-loop_NTPase"/>
</dbReference>
<dbReference type="GO" id="GO:0003824">
    <property type="term" value="F:catalytic activity"/>
    <property type="evidence" value="ECO:0007669"/>
    <property type="project" value="InterPro"/>
</dbReference>
<dbReference type="Pfam" id="PF05729">
    <property type="entry name" value="NACHT"/>
    <property type="match status" value="1"/>
</dbReference>
<comment type="caution">
    <text evidence="2">The sequence shown here is derived from an EMBL/GenBank/DDBJ whole genome shotgun (WGS) entry which is preliminary data.</text>
</comment>
<dbReference type="Gene3D" id="3.40.50.1580">
    <property type="entry name" value="Nucleoside phosphorylase domain"/>
    <property type="match status" value="1"/>
</dbReference>
<dbReference type="SUPFAM" id="SSF52540">
    <property type="entry name" value="P-loop containing nucleoside triphosphate hydrolases"/>
    <property type="match status" value="1"/>
</dbReference>
<dbReference type="InterPro" id="IPR011989">
    <property type="entry name" value="ARM-like"/>
</dbReference>
<dbReference type="InterPro" id="IPR035994">
    <property type="entry name" value="Nucleoside_phosphorylase_sf"/>
</dbReference>
<evidence type="ECO:0000313" key="3">
    <source>
        <dbReference type="Proteomes" id="UP000664169"/>
    </source>
</evidence>
<dbReference type="OrthoDB" id="427518at2759"/>
<dbReference type="InterPro" id="IPR055496">
    <property type="entry name" value="DUF7068"/>
</dbReference>
<keyword evidence="3" id="KW-1185">Reference proteome</keyword>
<dbReference type="PROSITE" id="PS50837">
    <property type="entry name" value="NACHT"/>
    <property type="match status" value="1"/>
</dbReference>
<organism evidence="2 3">
    <name type="scientific">Gomphillus americanus</name>
    <dbReference type="NCBI Taxonomy" id="1940652"/>
    <lineage>
        <taxon>Eukaryota</taxon>
        <taxon>Fungi</taxon>
        <taxon>Dikarya</taxon>
        <taxon>Ascomycota</taxon>
        <taxon>Pezizomycotina</taxon>
        <taxon>Lecanoromycetes</taxon>
        <taxon>OSLEUM clade</taxon>
        <taxon>Ostropomycetidae</taxon>
        <taxon>Ostropales</taxon>
        <taxon>Graphidaceae</taxon>
        <taxon>Gomphilloideae</taxon>
        <taxon>Gomphillus</taxon>
    </lineage>
</organism>
<dbReference type="InterPro" id="IPR016024">
    <property type="entry name" value="ARM-type_fold"/>
</dbReference>
<dbReference type="PANTHER" id="PTHR46082">
    <property type="entry name" value="ATP/GTP-BINDING PROTEIN-RELATED"/>
    <property type="match status" value="1"/>
</dbReference>
<dbReference type="Pfam" id="PF23238">
    <property type="entry name" value="DUF7068"/>
    <property type="match status" value="1"/>
</dbReference>
<name>A0A8H3EYY7_9LECA</name>
<dbReference type="Pfam" id="PF13646">
    <property type="entry name" value="HEAT_2"/>
    <property type="match status" value="2"/>
</dbReference>
<dbReference type="EMBL" id="CAJPDQ010000010">
    <property type="protein sequence ID" value="CAF9915196.1"/>
    <property type="molecule type" value="Genomic_DNA"/>
</dbReference>
<evidence type="ECO:0000313" key="2">
    <source>
        <dbReference type="EMBL" id="CAF9915196.1"/>
    </source>
</evidence>
<feature type="domain" description="NACHT" evidence="1">
    <location>
        <begin position="435"/>
        <end position="564"/>
    </location>
</feature>
<dbReference type="SUPFAM" id="SSF53167">
    <property type="entry name" value="Purine and uridine phosphorylases"/>
    <property type="match status" value="1"/>
</dbReference>
<proteinExistence type="predicted"/>
<reference evidence="2" key="1">
    <citation type="submission" date="2021-03" db="EMBL/GenBank/DDBJ databases">
        <authorList>
            <person name="Tagirdzhanova G."/>
        </authorList>
    </citation>
    <scope>NUCLEOTIDE SEQUENCE</scope>
</reference>
<dbReference type="Proteomes" id="UP000664169">
    <property type="component" value="Unassembled WGS sequence"/>
</dbReference>
<dbReference type="GO" id="GO:0009116">
    <property type="term" value="P:nucleoside metabolic process"/>
    <property type="evidence" value="ECO:0007669"/>
    <property type="project" value="InterPro"/>
</dbReference>
<dbReference type="SUPFAM" id="SSF48371">
    <property type="entry name" value="ARM repeat"/>
    <property type="match status" value="1"/>
</dbReference>
<dbReference type="InterPro" id="IPR053137">
    <property type="entry name" value="NLR-like"/>
</dbReference>
<dbReference type="PANTHER" id="PTHR46082:SF6">
    <property type="entry name" value="AAA+ ATPASE DOMAIN-CONTAINING PROTEIN-RELATED"/>
    <property type="match status" value="1"/>
</dbReference>
<evidence type="ECO:0000259" key="1">
    <source>
        <dbReference type="PROSITE" id="PS50837"/>
    </source>
</evidence>
<dbReference type="InterPro" id="IPR004155">
    <property type="entry name" value="PBS_lyase_HEAT"/>
</dbReference>